<evidence type="ECO:0000313" key="3">
    <source>
        <dbReference type="EMBL" id="VEU55899.1"/>
    </source>
</evidence>
<dbReference type="AlphaFoldDB" id="A0A448ZXB5"/>
<reference evidence="3 4" key="1">
    <citation type="submission" date="2019-01" db="EMBL/GenBank/DDBJ databases">
        <authorList>
            <consortium name="Pathogen Informatics"/>
        </authorList>
    </citation>
    <scope>NUCLEOTIDE SEQUENCE [LARGE SCALE GENOMIC DNA]</scope>
    <source>
        <strain evidence="3 4">NCTC10112</strain>
    </source>
</reference>
<dbReference type="EMBL" id="LR214940">
    <property type="protein sequence ID" value="VEU55899.1"/>
    <property type="molecule type" value="Genomic_DNA"/>
</dbReference>
<protein>
    <submittedName>
        <fullName evidence="3">Uncharacterized protein</fullName>
    </submittedName>
</protein>
<dbReference type="RefSeq" id="WP_022936127.1">
    <property type="nucleotide sequence ID" value="NZ_LR214940.1"/>
</dbReference>
<feature type="region of interest" description="Disordered" evidence="1">
    <location>
        <begin position="131"/>
        <end position="151"/>
    </location>
</feature>
<feature type="transmembrane region" description="Helical" evidence="2">
    <location>
        <begin position="96"/>
        <end position="117"/>
    </location>
</feature>
<accession>A0A448ZXB5</accession>
<dbReference type="KEGG" id="mob:NCTC10112_00486"/>
<dbReference type="Proteomes" id="UP000290482">
    <property type="component" value="Chromosome"/>
</dbReference>
<keyword evidence="4" id="KW-1185">Reference proteome</keyword>
<keyword evidence="2" id="KW-0472">Membrane</keyword>
<organism evidence="3 4">
    <name type="scientific">Metamycoplasma orale</name>
    <name type="common">Mycoplasma orale</name>
    <dbReference type="NCBI Taxonomy" id="2121"/>
    <lineage>
        <taxon>Bacteria</taxon>
        <taxon>Bacillati</taxon>
        <taxon>Mycoplasmatota</taxon>
        <taxon>Mycoplasmoidales</taxon>
        <taxon>Metamycoplasmataceae</taxon>
        <taxon>Metamycoplasma</taxon>
    </lineage>
</organism>
<feature type="compositionally biased region" description="Polar residues" evidence="1">
    <location>
        <begin position="131"/>
        <end position="145"/>
    </location>
</feature>
<name>A0A448ZXB5_METOS</name>
<feature type="transmembrane region" description="Helical" evidence="2">
    <location>
        <begin position="66"/>
        <end position="84"/>
    </location>
</feature>
<gene>
    <name evidence="3" type="ORF">NCTC10112_00486</name>
</gene>
<feature type="transmembrane region" description="Helical" evidence="2">
    <location>
        <begin position="12"/>
        <end position="34"/>
    </location>
</feature>
<proteinExistence type="predicted"/>
<evidence type="ECO:0000313" key="4">
    <source>
        <dbReference type="Proteomes" id="UP000290482"/>
    </source>
</evidence>
<keyword evidence="2" id="KW-1133">Transmembrane helix</keyword>
<sequence>MQKNKEYPSKGILIAGLVIGILCNIFFIIAILLFKKVANDYSSTNSTNLNGFEHFARNSGYMLKNMGLAIFAIILVIVQLGFYIKIAIEAEGVDKMWFIFGLLVPLIAIIGIIYCLVKVAQQDLRVWESAGANNDSTNNKPENTPTLPPQY</sequence>
<evidence type="ECO:0000256" key="1">
    <source>
        <dbReference type="SAM" id="MobiDB-lite"/>
    </source>
</evidence>
<keyword evidence="2" id="KW-0812">Transmembrane</keyword>
<evidence type="ECO:0000256" key="2">
    <source>
        <dbReference type="SAM" id="Phobius"/>
    </source>
</evidence>